<protein>
    <submittedName>
        <fullName evidence="1">Uncharacterized protein</fullName>
    </submittedName>
</protein>
<organism evidence="1">
    <name type="scientific">Rhizophora mucronata</name>
    <name type="common">Asiatic mangrove</name>
    <dbReference type="NCBI Taxonomy" id="61149"/>
    <lineage>
        <taxon>Eukaryota</taxon>
        <taxon>Viridiplantae</taxon>
        <taxon>Streptophyta</taxon>
        <taxon>Embryophyta</taxon>
        <taxon>Tracheophyta</taxon>
        <taxon>Spermatophyta</taxon>
        <taxon>Magnoliopsida</taxon>
        <taxon>eudicotyledons</taxon>
        <taxon>Gunneridae</taxon>
        <taxon>Pentapetalae</taxon>
        <taxon>rosids</taxon>
        <taxon>fabids</taxon>
        <taxon>Malpighiales</taxon>
        <taxon>Rhizophoraceae</taxon>
        <taxon>Rhizophora</taxon>
    </lineage>
</organism>
<reference evidence="1" key="1">
    <citation type="submission" date="2018-02" db="EMBL/GenBank/DDBJ databases">
        <title>Rhizophora mucronata_Transcriptome.</title>
        <authorList>
            <person name="Meera S.P."/>
            <person name="Sreeshan A."/>
            <person name="Augustine A."/>
        </authorList>
    </citation>
    <scope>NUCLEOTIDE SEQUENCE</scope>
    <source>
        <tissue evidence="1">Leaf</tissue>
    </source>
</reference>
<evidence type="ECO:0000313" key="1">
    <source>
        <dbReference type="EMBL" id="MBX59946.1"/>
    </source>
</evidence>
<accession>A0A2P2PYX0</accession>
<dbReference type="AlphaFoldDB" id="A0A2P2PYX0"/>
<sequence>MLKRFHIKSTCRLNAFLIPRVH</sequence>
<name>A0A2P2PYX0_RHIMU</name>
<dbReference type="EMBL" id="GGEC01079462">
    <property type="protein sequence ID" value="MBX59946.1"/>
    <property type="molecule type" value="Transcribed_RNA"/>
</dbReference>
<proteinExistence type="predicted"/>